<organism evidence="2 3">
    <name type="scientific">Vibrio ishigakensis</name>
    <dbReference type="NCBI Taxonomy" id="1481914"/>
    <lineage>
        <taxon>Bacteria</taxon>
        <taxon>Pseudomonadati</taxon>
        <taxon>Pseudomonadota</taxon>
        <taxon>Gammaproteobacteria</taxon>
        <taxon>Vibrionales</taxon>
        <taxon>Vibrionaceae</taxon>
        <taxon>Vibrio</taxon>
    </lineage>
</organism>
<sequence length="305" mass="34316">MKNIDVVMATYNGERYIKEQLQSIVRCEGFKERIKQIIISDDNSTDKTLEIAKEIAPVNIYSNSGLKGVIGNFNNAVAHSQADYVIFSDQDDVWCENKINVLYEGIQTLEKRVAGPCLYFTDLEVVDSDLNSIAPSFWEHQRLNPKMTDSLASIVMQNISPGCALIANRALLNMAFPCPPQVVMHDWWLLLCAKAFGEVGYSNLPTIKYRQHGTNTIGATQASLIQNAKRVLTESNEGFKQIISQVGELAKLMPKEHLNYPLIEDVSKVCSFSLGKRISLYSRLSHTYQTPERKLALLTRLVLLK</sequence>
<dbReference type="EMBL" id="BBSC01000002">
    <property type="protein sequence ID" value="GAM73791.1"/>
    <property type="molecule type" value="Genomic_DNA"/>
</dbReference>
<feature type="domain" description="Glycosyltransferase 2-like" evidence="1">
    <location>
        <begin position="6"/>
        <end position="169"/>
    </location>
</feature>
<evidence type="ECO:0000259" key="1">
    <source>
        <dbReference type="Pfam" id="PF00535"/>
    </source>
</evidence>
<dbReference type="PANTHER" id="PTHR22916:SF3">
    <property type="entry name" value="UDP-GLCNAC:BETAGAL BETA-1,3-N-ACETYLGLUCOSAMINYLTRANSFERASE-LIKE PROTEIN 1"/>
    <property type="match status" value="1"/>
</dbReference>
<evidence type="ECO:0000313" key="3">
    <source>
        <dbReference type="Proteomes" id="UP000031666"/>
    </source>
</evidence>
<dbReference type="SUPFAM" id="SSF53448">
    <property type="entry name" value="Nucleotide-diphospho-sugar transferases"/>
    <property type="match status" value="1"/>
</dbReference>
<protein>
    <submittedName>
        <fullName evidence="2">Alpha-L-Rha alpha-1,3-L-rhamnosyltransferase</fullName>
    </submittedName>
</protein>
<dbReference type="STRING" id="1481914.JCM19241_4987"/>
<dbReference type="InterPro" id="IPR001173">
    <property type="entry name" value="Glyco_trans_2-like"/>
</dbReference>
<dbReference type="InterPro" id="IPR029044">
    <property type="entry name" value="Nucleotide-diphossugar_trans"/>
</dbReference>
<reference evidence="2 3" key="1">
    <citation type="submission" date="2015-01" db="EMBL/GenBank/DDBJ databases">
        <title>Vibrio sp. C94 JCM 19241 whole genome shotgun sequence.</title>
        <authorList>
            <person name="Sawabe T."/>
            <person name="Meirelles P."/>
            <person name="Feng G."/>
            <person name="Sayaka M."/>
            <person name="Hattori M."/>
            <person name="Ohkuma M."/>
        </authorList>
    </citation>
    <scope>NUCLEOTIDE SEQUENCE [LARGE SCALE GENOMIC DNA]</scope>
    <source>
        <strain evidence="3">JCM 19241</strain>
    </source>
</reference>
<name>A0A0B8Q5I1_9VIBR</name>
<accession>A0A0B8Q5I1</accession>
<dbReference type="PANTHER" id="PTHR22916">
    <property type="entry name" value="GLYCOSYLTRANSFERASE"/>
    <property type="match status" value="1"/>
</dbReference>
<reference evidence="2 3" key="2">
    <citation type="submission" date="2015-01" db="EMBL/GenBank/DDBJ databases">
        <authorList>
            <consortium name="NBRP consortium"/>
            <person name="Sawabe T."/>
            <person name="Meirelles P."/>
            <person name="Feng G."/>
            <person name="Sayaka M."/>
            <person name="Hattori M."/>
            <person name="Ohkuma M."/>
        </authorList>
    </citation>
    <scope>NUCLEOTIDE SEQUENCE [LARGE SCALE GENOMIC DNA]</scope>
    <source>
        <strain evidence="3">JCM 19241</strain>
    </source>
</reference>
<proteinExistence type="predicted"/>
<dbReference type="CDD" id="cd04196">
    <property type="entry name" value="GT_2_like_d"/>
    <property type="match status" value="1"/>
</dbReference>
<dbReference type="Pfam" id="PF00535">
    <property type="entry name" value="Glycos_transf_2"/>
    <property type="match status" value="1"/>
</dbReference>
<gene>
    <name evidence="2" type="ORF">JCM19241_4987</name>
</gene>
<keyword evidence="2" id="KW-0808">Transferase</keyword>
<evidence type="ECO:0000313" key="2">
    <source>
        <dbReference type="EMBL" id="GAM73791.1"/>
    </source>
</evidence>
<comment type="caution">
    <text evidence="2">The sequence shown here is derived from an EMBL/GenBank/DDBJ whole genome shotgun (WGS) entry which is preliminary data.</text>
</comment>
<dbReference type="Gene3D" id="3.90.550.10">
    <property type="entry name" value="Spore Coat Polysaccharide Biosynthesis Protein SpsA, Chain A"/>
    <property type="match status" value="1"/>
</dbReference>
<dbReference type="Proteomes" id="UP000031666">
    <property type="component" value="Unassembled WGS sequence"/>
</dbReference>
<dbReference type="AlphaFoldDB" id="A0A0B8Q5I1"/>
<dbReference type="GO" id="GO:0016758">
    <property type="term" value="F:hexosyltransferase activity"/>
    <property type="evidence" value="ECO:0007669"/>
    <property type="project" value="UniProtKB-ARBA"/>
</dbReference>